<name>A0A940DI62_9BACT</name>
<evidence type="ECO:0000313" key="4">
    <source>
        <dbReference type="EMBL" id="MBO8439340.1"/>
    </source>
</evidence>
<keyword evidence="2" id="KW-1133">Transmembrane helix</keyword>
<dbReference type="GO" id="GO:0008146">
    <property type="term" value="F:sulfotransferase activity"/>
    <property type="evidence" value="ECO:0007669"/>
    <property type="project" value="TreeGrafter"/>
</dbReference>
<dbReference type="InterPro" id="IPR035985">
    <property type="entry name" value="Ubiquitin-activating_enz"/>
</dbReference>
<keyword evidence="2" id="KW-0812">Transmembrane</keyword>
<dbReference type="EMBL" id="JADIMV010000031">
    <property type="protein sequence ID" value="MBO8439340.1"/>
    <property type="molecule type" value="Genomic_DNA"/>
</dbReference>
<protein>
    <submittedName>
        <fullName evidence="4">HesA/MoeB/ThiF family protein</fullName>
    </submittedName>
</protein>
<accession>A0A940DI62</accession>
<dbReference type="GO" id="GO:0004792">
    <property type="term" value="F:thiosulfate-cyanide sulfurtransferase activity"/>
    <property type="evidence" value="ECO:0007669"/>
    <property type="project" value="TreeGrafter"/>
</dbReference>
<dbReference type="AlphaFoldDB" id="A0A940DI62"/>
<evidence type="ECO:0000259" key="3">
    <source>
        <dbReference type="Pfam" id="PF00899"/>
    </source>
</evidence>
<dbReference type="CDD" id="cd00757">
    <property type="entry name" value="ThiF_MoeB_HesA_family"/>
    <property type="match status" value="1"/>
</dbReference>
<evidence type="ECO:0000256" key="2">
    <source>
        <dbReference type="SAM" id="Phobius"/>
    </source>
</evidence>
<sequence>MERYSRQIMLPQIGEAGQRRLARSTALVVGVGGLGSPVALYLAAAGVGRIGLVDADVVSVSNLQRQILYAESEVGLPKVEMAARRLAALNSDVEIETYACRLDESNAESIISHYDIVVDGCDNLRTRYLVDDVCGRLNKPYVFGAICAMSGQVSVFHYGDNPRSYRELFVPDETCVGECEPMGVVGTTPAVIGSFEANEAIKILAGYGEVLTGRLLQVELDSLQISIISF</sequence>
<dbReference type="GO" id="GO:0005829">
    <property type="term" value="C:cytosol"/>
    <property type="evidence" value="ECO:0007669"/>
    <property type="project" value="TreeGrafter"/>
</dbReference>
<organism evidence="4 5">
    <name type="scientific">Candidatus Aphodosoma intestinipullorum</name>
    <dbReference type="NCBI Taxonomy" id="2840674"/>
    <lineage>
        <taxon>Bacteria</taxon>
        <taxon>Pseudomonadati</taxon>
        <taxon>Bacteroidota</taxon>
        <taxon>Bacteroidia</taxon>
        <taxon>Bacteroidales</taxon>
        <taxon>Candidatus Aphodosoma</taxon>
    </lineage>
</organism>
<dbReference type="GO" id="GO:0008641">
    <property type="term" value="F:ubiquitin-like modifier activating enzyme activity"/>
    <property type="evidence" value="ECO:0007669"/>
    <property type="project" value="InterPro"/>
</dbReference>
<proteinExistence type="inferred from homology"/>
<keyword evidence="2" id="KW-0472">Membrane</keyword>
<feature type="domain" description="THIF-type NAD/FAD binding fold" evidence="3">
    <location>
        <begin position="4"/>
        <end position="224"/>
    </location>
</feature>
<feature type="transmembrane region" description="Helical" evidence="2">
    <location>
        <begin position="21"/>
        <end position="44"/>
    </location>
</feature>
<evidence type="ECO:0000313" key="5">
    <source>
        <dbReference type="Proteomes" id="UP000712007"/>
    </source>
</evidence>
<dbReference type="FunFam" id="3.40.50.720:FF:000080">
    <property type="entry name" value="Thiazole biosynthesis adenylyltransferase ThiF"/>
    <property type="match status" value="1"/>
</dbReference>
<reference evidence="4" key="1">
    <citation type="submission" date="2020-10" db="EMBL/GenBank/DDBJ databases">
        <authorList>
            <person name="Gilroy R."/>
        </authorList>
    </citation>
    <scope>NUCLEOTIDE SEQUENCE</scope>
    <source>
        <strain evidence="4">3924</strain>
    </source>
</reference>
<dbReference type="InterPro" id="IPR000594">
    <property type="entry name" value="ThiF_NAD_FAD-bd"/>
</dbReference>
<dbReference type="PANTHER" id="PTHR10953">
    <property type="entry name" value="UBIQUITIN-ACTIVATING ENZYME E1"/>
    <property type="match status" value="1"/>
</dbReference>
<reference evidence="4" key="2">
    <citation type="journal article" date="2021" name="PeerJ">
        <title>Extensive microbial diversity within the chicken gut microbiome revealed by metagenomics and culture.</title>
        <authorList>
            <person name="Gilroy R."/>
            <person name="Ravi A."/>
            <person name="Getino M."/>
            <person name="Pursley I."/>
            <person name="Horton D.L."/>
            <person name="Alikhan N.F."/>
            <person name="Baker D."/>
            <person name="Gharbi K."/>
            <person name="Hall N."/>
            <person name="Watson M."/>
            <person name="Adriaenssens E.M."/>
            <person name="Foster-Nyarko E."/>
            <person name="Jarju S."/>
            <person name="Secka A."/>
            <person name="Antonio M."/>
            <person name="Oren A."/>
            <person name="Chaudhuri R.R."/>
            <person name="La Ragione R."/>
            <person name="Hildebrand F."/>
            <person name="Pallen M.J."/>
        </authorList>
    </citation>
    <scope>NUCLEOTIDE SEQUENCE</scope>
    <source>
        <strain evidence="4">3924</strain>
    </source>
</reference>
<gene>
    <name evidence="4" type="ORF">IAC51_01675</name>
</gene>
<comment type="similarity">
    <text evidence="1">Belongs to the HesA/MoeB/ThiF family.</text>
</comment>
<dbReference type="InterPro" id="IPR045886">
    <property type="entry name" value="ThiF/MoeB/HesA"/>
</dbReference>
<dbReference type="PANTHER" id="PTHR10953:SF102">
    <property type="entry name" value="ADENYLYLTRANSFERASE AND SULFURTRANSFERASE MOCS3"/>
    <property type="match status" value="1"/>
</dbReference>
<dbReference type="Pfam" id="PF00899">
    <property type="entry name" value="ThiF"/>
    <property type="match status" value="1"/>
</dbReference>
<dbReference type="Gene3D" id="3.40.50.720">
    <property type="entry name" value="NAD(P)-binding Rossmann-like Domain"/>
    <property type="match status" value="1"/>
</dbReference>
<comment type="caution">
    <text evidence="4">The sequence shown here is derived from an EMBL/GenBank/DDBJ whole genome shotgun (WGS) entry which is preliminary data.</text>
</comment>
<evidence type="ECO:0000256" key="1">
    <source>
        <dbReference type="ARBA" id="ARBA00009919"/>
    </source>
</evidence>
<dbReference type="Proteomes" id="UP000712007">
    <property type="component" value="Unassembled WGS sequence"/>
</dbReference>
<dbReference type="GO" id="GO:0016779">
    <property type="term" value="F:nucleotidyltransferase activity"/>
    <property type="evidence" value="ECO:0007669"/>
    <property type="project" value="TreeGrafter"/>
</dbReference>
<dbReference type="SUPFAM" id="SSF69572">
    <property type="entry name" value="Activating enzymes of the ubiquitin-like proteins"/>
    <property type="match status" value="1"/>
</dbReference>